<reference evidence="10 11" key="1">
    <citation type="submission" date="2018-04" db="EMBL/GenBank/DDBJ databases">
        <title>Genomic Encyclopedia of Archaeal and Bacterial Type Strains, Phase II (KMG-II): from individual species to whole genera.</title>
        <authorList>
            <person name="Goeker M."/>
        </authorList>
    </citation>
    <scope>NUCLEOTIDE SEQUENCE [LARGE SCALE GENOMIC DNA]</scope>
    <source>
        <strain evidence="10 11">DSM 45787</strain>
    </source>
</reference>
<dbReference type="FunFam" id="3.40.50.300:FF:000056">
    <property type="entry name" value="Cell division ATP-binding protein FtsE"/>
    <property type="match status" value="1"/>
</dbReference>
<dbReference type="GO" id="GO:0006865">
    <property type="term" value="P:amino acid transport"/>
    <property type="evidence" value="ECO:0007669"/>
    <property type="project" value="UniProtKB-KW"/>
</dbReference>
<evidence type="ECO:0000256" key="4">
    <source>
        <dbReference type="ARBA" id="ARBA00022741"/>
    </source>
</evidence>
<dbReference type="PANTHER" id="PTHR43166:SF30">
    <property type="entry name" value="METHIONINE IMPORT ATP-BINDING PROTEIN METN"/>
    <property type="match status" value="1"/>
</dbReference>
<dbReference type="InterPro" id="IPR027417">
    <property type="entry name" value="P-loop_NTPase"/>
</dbReference>
<keyword evidence="7" id="KW-0029">Amino-acid transport</keyword>
<dbReference type="InterPro" id="IPR003439">
    <property type="entry name" value="ABC_transporter-like_ATP-bd"/>
</dbReference>
<dbReference type="InterPro" id="IPR017871">
    <property type="entry name" value="ABC_transporter-like_CS"/>
</dbReference>
<dbReference type="PROSITE" id="PS50893">
    <property type="entry name" value="ABC_TRANSPORTER_2"/>
    <property type="match status" value="1"/>
</dbReference>
<dbReference type="InterPro" id="IPR050086">
    <property type="entry name" value="MetN_ABC_transporter-like"/>
</dbReference>
<comment type="similarity">
    <text evidence="1">Belongs to the ABC transporter superfamily.</text>
</comment>
<dbReference type="GO" id="GO:0016887">
    <property type="term" value="F:ATP hydrolysis activity"/>
    <property type="evidence" value="ECO:0007669"/>
    <property type="project" value="InterPro"/>
</dbReference>
<dbReference type="GO" id="GO:0005886">
    <property type="term" value="C:plasma membrane"/>
    <property type="evidence" value="ECO:0007669"/>
    <property type="project" value="UniProtKB-ARBA"/>
</dbReference>
<keyword evidence="6" id="KW-1278">Translocase</keyword>
<evidence type="ECO:0000256" key="2">
    <source>
        <dbReference type="ARBA" id="ARBA00022448"/>
    </source>
</evidence>
<evidence type="ECO:0000256" key="8">
    <source>
        <dbReference type="ARBA" id="ARBA00023136"/>
    </source>
</evidence>
<dbReference type="InterPro" id="IPR003593">
    <property type="entry name" value="AAA+_ATPase"/>
</dbReference>
<evidence type="ECO:0000256" key="1">
    <source>
        <dbReference type="ARBA" id="ARBA00005417"/>
    </source>
</evidence>
<dbReference type="EMBL" id="QBKR01000005">
    <property type="protein sequence ID" value="PTX62557.1"/>
    <property type="molecule type" value="Genomic_DNA"/>
</dbReference>
<dbReference type="PANTHER" id="PTHR43166">
    <property type="entry name" value="AMINO ACID IMPORT ATP-BINDING PROTEIN"/>
    <property type="match status" value="1"/>
</dbReference>
<accession>A0A2T6C2T8</accession>
<evidence type="ECO:0000256" key="3">
    <source>
        <dbReference type="ARBA" id="ARBA00022475"/>
    </source>
</evidence>
<keyword evidence="3" id="KW-1003">Cell membrane</keyword>
<gene>
    <name evidence="10" type="ORF">C8P63_105153</name>
</gene>
<dbReference type="RefSeq" id="WP_108022351.1">
    <property type="nucleotide sequence ID" value="NZ_QBKR01000005.1"/>
</dbReference>
<dbReference type="Proteomes" id="UP000244240">
    <property type="component" value="Unassembled WGS sequence"/>
</dbReference>
<keyword evidence="2" id="KW-0813">Transport</keyword>
<proteinExistence type="inferred from homology"/>
<dbReference type="SUPFAM" id="SSF52540">
    <property type="entry name" value="P-loop containing nucleoside triphosphate hydrolases"/>
    <property type="match status" value="1"/>
</dbReference>
<name>A0A2T6C2T8_9BACL</name>
<protein>
    <submittedName>
        <fullName evidence="10">D-methionine transport system ATP-binding protein</fullName>
    </submittedName>
</protein>
<comment type="caution">
    <text evidence="10">The sequence shown here is derived from an EMBL/GenBank/DDBJ whole genome shotgun (WGS) entry which is preliminary data.</text>
</comment>
<keyword evidence="11" id="KW-1185">Reference proteome</keyword>
<dbReference type="CDD" id="cd03258">
    <property type="entry name" value="ABC_MetN_methionine_transporter"/>
    <property type="match status" value="1"/>
</dbReference>
<feature type="domain" description="ABC transporter" evidence="9">
    <location>
        <begin position="2"/>
        <end position="243"/>
    </location>
</feature>
<evidence type="ECO:0000256" key="5">
    <source>
        <dbReference type="ARBA" id="ARBA00022840"/>
    </source>
</evidence>
<sequence length="327" mass="36106">MIQLKDIGKTYPPRQGFDGVTALEGVNLTIEKGDIFGIIGRSGAGKSTLLRLVNGLESPTSGQVWVDGEEITRLEERDLRFARQKIGMIFQHFNLLWSRTVWENVAFPLEVAGKSKTEIKRKVDGLLERVGLTDRANAYPSQLSGGQKQRVGIARALANDPKVLLCDEATSALDPETTTSILKLLKEINRETGITLLLITHEMSVVRSICHRVAVMEEGRVIEKGTVKEVFRNPVHPLTRQLVHQTEEEGEGKGLRIRCEAGNFPALWHSLRQAVAGRQVTVRVLEGELNEDGGIVLVLEGDLEQAEKALREAAPDWVEEGGISLVP</sequence>
<dbReference type="OrthoDB" id="9802264at2"/>
<organism evidence="10 11">
    <name type="scientific">Melghirimyces profundicolus</name>
    <dbReference type="NCBI Taxonomy" id="1242148"/>
    <lineage>
        <taxon>Bacteria</taxon>
        <taxon>Bacillati</taxon>
        <taxon>Bacillota</taxon>
        <taxon>Bacilli</taxon>
        <taxon>Bacillales</taxon>
        <taxon>Thermoactinomycetaceae</taxon>
        <taxon>Melghirimyces</taxon>
    </lineage>
</organism>
<dbReference type="Gene3D" id="3.40.50.300">
    <property type="entry name" value="P-loop containing nucleotide triphosphate hydrolases"/>
    <property type="match status" value="1"/>
</dbReference>
<evidence type="ECO:0000259" key="9">
    <source>
        <dbReference type="PROSITE" id="PS50893"/>
    </source>
</evidence>
<keyword evidence="5 10" id="KW-0067">ATP-binding</keyword>
<evidence type="ECO:0000313" key="10">
    <source>
        <dbReference type="EMBL" id="PTX62557.1"/>
    </source>
</evidence>
<dbReference type="Pfam" id="PF00005">
    <property type="entry name" value="ABC_tran"/>
    <property type="match status" value="1"/>
</dbReference>
<dbReference type="PROSITE" id="PS00211">
    <property type="entry name" value="ABC_TRANSPORTER_1"/>
    <property type="match status" value="1"/>
</dbReference>
<keyword evidence="8" id="KW-0472">Membrane</keyword>
<dbReference type="SMART" id="SM00382">
    <property type="entry name" value="AAA"/>
    <property type="match status" value="1"/>
</dbReference>
<evidence type="ECO:0000256" key="7">
    <source>
        <dbReference type="ARBA" id="ARBA00022970"/>
    </source>
</evidence>
<keyword evidence="4" id="KW-0547">Nucleotide-binding</keyword>
<dbReference type="GO" id="GO:0005524">
    <property type="term" value="F:ATP binding"/>
    <property type="evidence" value="ECO:0007669"/>
    <property type="project" value="UniProtKB-KW"/>
</dbReference>
<evidence type="ECO:0000256" key="6">
    <source>
        <dbReference type="ARBA" id="ARBA00022967"/>
    </source>
</evidence>
<evidence type="ECO:0000313" key="11">
    <source>
        <dbReference type="Proteomes" id="UP000244240"/>
    </source>
</evidence>
<dbReference type="AlphaFoldDB" id="A0A2T6C2T8"/>
<dbReference type="InterPro" id="IPR041701">
    <property type="entry name" value="MetN_ABC"/>
</dbReference>